<dbReference type="Proteomes" id="UP001488805">
    <property type="component" value="Unassembled WGS sequence"/>
</dbReference>
<feature type="disulfide bond" evidence="1">
    <location>
        <begin position="107"/>
        <end position="125"/>
    </location>
</feature>
<sequence>MANMNCKSEDQYAGKNGKCCDRCAAGQYMLAECNNTEPTKCAKCEDGSYTATKNHLHKCLKCKDCSSNNNYVKVKECTTQEDAVCGCRKGFYCNNDQCEHCQQVTQCLLGKGVKAQATRTSDTKCAPCQDGTYSNVTDFQSACQTHTRCNDIGRELKTPGTPTADAICGNFKFRCPWILPAGLWSGLVLTALILFGVLCWRAKRKSYEAEKKKTKISLQHPFKYTGAESSVAVSLVEMVPAAPVTQLELSLPFTELNGHCQESCDVDDCKLPLFNPDDNAVSCDSQERVDSSLPITRLKASASSTKPNHINGSAGYCTGNFLRTYSEPQEDEYCET</sequence>
<dbReference type="PANTHER" id="PTHR46875:SF2">
    <property type="entry name" value="TUMOR NECROSIS FACTOR RECEPTOR SUPERFAMILY MEMBER 5-LIKE ISOFORM X1"/>
    <property type="match status" value="1"/>
</dbReference>
<feature type="repeat" description="TNFR-Cys" evidence="1">
    <location>
        <begin position="127"/>
        <end position="168"/>
    </location>
</feature>
<name>A0AAW1DUY9_ZOAVI</name>
<dbReference type="InterPro" id="IPR052135">
    <property type="entry name" value="TNFRSF5"/>
</dbReference>
<organism evidence="4 5">
    <name type="scientific">Zoarces viviparus</name>
    <name type="common">Viviparous eelpout</name>
    <name type="synonym">Blennius viviparus</name>
    <dbReference type="NCBI Taxonomy" id="48416"/>
    <lineage>
        <taxon>Eukaryota</taxon>
        <taxon>Metazoa</taxon>
        <taxon>Chordata</taxon>
        <taxon>Craniata</taxon>
        <taxon>Vertebrata</taxon>
        <taxon>Euteleostomi</taxon>
        <taxon>Actinopterygii</taxon>
        <taxon>Neopterygii</taxon>
        <taxon>Teleostei</taxon>
        <taxon>Neoteleostei</taxon>
        <taxon>Acanthomorphata</taxon>
        <taxon>Eupercaria</taxon>
        <taxon>Perciformes</taxon>
        <taxon>Cottioidei</taxon>
        <taxon>Zoarcales</taxon>
        <taxon>Zoarcidae</taxon>
        <taxon>Zoarcinae</taxon>
        <taxon>Zoarces</taxon>
    </lineage>
</organism>
<evidence type="ECO:0000259" key="3">
    <source>
        <dbReference type="PROSITE" id="PS50050"/>
    </source>
</evidence>
<accession>A0AAW1DUY9</accession>
<keyword evidence="2" id="KW-1133">Transmembrane helix</keyword>
<dbReference type="InterPro" id="IPR001368">
    <property type="entry name" value="TNFR/NGFR_Cys_rich_reg"/>
</dbReference>
<reference evidence="4 5" key="1">
    <citation type="journal article" date="2024" name="Genome Biol. Evol.">
        <title>Chromosome-level genome assembly of the viviparous eelpout Zoarces viviparus.</title>
        <authorList>
            <person name="Fuhrmann N."/>
            <person name="Brasseur M.V."/>
            <person name="Bakowski C.E."/>
            <person name="Podsiadlowski L."/>
            <person name="Prost S."/>
            <person name="Krehenwinkel H."/>
            <person name="Mayer C."/>
        </authorList>
    </citation>
    <scope>NUCLEOTIDE SEQUENCE [LARGE SCALE GENOMIC DNA]</scope>
    <source>
        <strain evidence="4">NO-MEL_2022_Ind0_liver</strain>
    </source>
</reference>
<evidence type="ECO:0000256" key="2">
    <source>
        <dbReference type="SAM" id="Phobius"/>
    </source>
</evidence>
<dbReference type="GO" id="GO:0004888">
    <property type="term" value="F:transmembrane signaling receptor activity"/>
    <property type="evidence" value="ECO:0007669"/>
    <property type="project" value="InterPro"/>
</dbReference>
<proteinExistence type="predicted"/>
<dbReference type="Pfam" id="PF00020">
    <property type="entry name" value="TNFR_c6"/>
    <property type="match status" value="3"/>
</dbReference>
<feature type="disulfide bond" evidence="1">
    <location>
        <begin position="128"/>
        <end position="143"/>
    </location>
</feature>
<dbReference type="GO" id="GO:0006955">
    <property type="term" value="P:immune response"/>
    <property type="evidence" value="ECO:0007669"/>
    <property type="project" value="InterPro"/>
</dbReference>
<dbReference type="EMBL" id="JBCEZU010000597">
    <property type="protein sequence ID" value="KAK9513989.1"/>
    <property type="molecule type" value="Genomic_DNA"/>
</dbReference>
<evidence type="ECO:0000313" key="5">
    <source>
        <dbReference type="Proteomes" id="UP001488805"/>
    </source>
</evidence>
<dbReference type="InterPro" id="IPR008063">
    <property type="entry name" value="Fas_rcpt"/>
</dbReference>
<feature type="repeat" description="TNFR-Cys" evidence="1">
    <location>
        <begin position="86"/>
        <end position="125"/>
    </location>
</feature>
<keyword evidence="5" id="KW-1185">Reference proteome</keyword>
<keyword evidence="2" id="KW-0472">Membrane</keyword>
<keyword evidence="1" id="KW-1015">Disulfide bond</keyword>
<evidence type="ECO:0000313" key="4">
    <source>
        <dbReference type="EMBL" id="KAK9513989.1"/>
    </source>
</evidence>
<feature type="domain" description="TNFR-Cys" evidence="3">
    <location>
        <begin position="86"/>
        <end position="125"/>
    </location>
</feature>
<dbReference type="Gene3D" id="2.10.50.10">
    <property type="entry name" value="Tumor Necrosis Factor Receptor, subunit A, domain 2"/>
    <property type="match status" value="3"/>
</dbReference>
<comment type="caution">
    <text evidence="1">Lacks conserved residue(s) required for the propagation of feature annotation.</text>
</comment>
<gene>
    <name evidence="4" type="ORF">VZT92_027481</name>
</gene>
<keyword evidence="2" id="KW-0812">Transmembrane</keyword>
<dbReference type="SUPFAM" id="SSF57586">
    <property type="entry name" value="TNF receptor-like"/>
    <property type="match status" value="3"/>
</dbReference>
<dbReference type="GO" id="GO:0006915">
    <property type="term" value="P:apoptotic process"/>
    <property type="evidence" value="ECO:0007669"/>
    <property type="project" value="InterPro"/>
</dbReference>
<feature type="transmembrane region" description="Helical" evidence="2">
    <location>
        <begin position="177"/>
        <end position="200"/>
    </location>
</feature>
<dbReference type="PROSITE" id="PS50050">
    <property type="entry name" value="TNFR_NGFR_2"/>
    <property type="match status" value="3"/>
</dbReference>
<dbReference type="PANTHER" id="PTHR46875">
    <property type="entry name" value="TUMOR NECROSIS FACTOR RECEPTOR SUPERFAMILY MEMBER 5"/>
    <property type="match status" value="1"/>
</dbReference>
<dbReference type="SMART" id="SM00208">
    <property type="entry name" value="TNFR"/>
    <property type="match status" value="4"/>
</dbReference>
<evidence type="ECO:0000256" key="1">
    <source>
        <dbReference type="PROSITE-ProRule" id="PRU00206"/>
    </source>
</evidence>
<dbReference type="PROSITE" id="PS00652">
    <property type="entry name" value="TNFR_NGFR_1"/>
    <property type="match status" value="1"/>
</dbReference>
<dbReference type="GO" id="GO:0009897">
    <property type="term" value="C:external side of plasma membrane"/>
    <property type="evidence" value="ECO:0007669"/>
    <property type="project" value="TreeGrafter"/>
</dbReference>
<dbReference type="GO" id="GO:0035631">
    <property type="term" value="C:CD40 receptor complex"/>
    <property type="evidence" value="ECO:0007669"/>
    <property type="project" value="TreeGrafter"/>
</dbReference>
<comment type="caution">
    <text evidence="4">The sequence shown here is derived from an EMBL/GenBank/DDBJ whole genome shotgun (WGS) entry which is preliminary data.</text>
</comment>
<dbReference type="AlphaFoldDB" id="A0AAW1DUY9"/>
<protein>
    <recommendedName>
        <fullName evidence="3">TNFR-Cys domain-containing protein</fullName>
    </recommendedName>
</protein>
<feature type="domain" description="TNFR-Cys" evidence="3">
    <location>
        <begin position="127"/>
        <end position="168"/>
    </location>
</feature>
<feature type="disulfide bond" evidence="1">
    <location>
        <begin position="44"/>
        <end position="59"/>
    </location>
</feature>
<dbReference type="PRINTS" id="PR01680">
    <property type="entry name" value="TNFACTORR6"/>
</dbReference>
<feature type="repeat" description="TNFR-Cys" evidence="1">
    <location>
        <begin position="43"/>
        <end position="85"/>
    </location>
</feature>
<dbReference type="GO" id="GO:0002768">
    <property type="term" value="P:immune response-regulating cell surface receptor signaling pathway"/>
    <property type="evidence" value="ECO:0007669"/>
    <property type="project" value="TreeGrafter"/>
</dbReference>
<feature type="domain" description="TNFR-Cys" evidence="3">
    <location>
        <begin position="43"/>
        <end position="85"/>
    </location>
</feature>